<feature type="binding site" evidence="10">
    <location>
        <position position="466"/>
    </location>
    <ligand>
        <name>ATP</name>
        <dbReference type="ChEBI" id="CHEBI:30616"/>
    </ligand>
</feature>
<feature type="domain" description="Protein kinase" evidence="13">
    <location>
        <begin position="437"/>
        <end position="708"/>
    </location>
</feature>
<keyword evidence="9 12" id="KW-0472">Membrane</keyword>
<protein>
    <submittedName>
        <fullName evidence="14">Serine/threonine-protein kinase PknB</fullName>
        <ecNumber evidence="14">2.7.11.1</ecNumber>
    </submittedName>
</protein>
<sequence length="768" mass="84899">MLEDLIRRFPILLFAMNPLDLFRRPGTRGPQPQAHMTWASRSLSMTVNRTGVFLRKQIWVWPIIAVILLSTIGYFVSSAIESTIKGNVHAGLESFVHIETEMLKKWFAVQESTAESLANDASVREISYELFGEALDGEPSQGTSPAPHKALARELGPAMAAHDYVGFLLADKSKRIVSSSHSALIGEQDIPEYDHFLERALSGETFVSPPFSSVVMMKNSKGRSRMGVPTMYVCAPIRDASFQVVIGVLALQIRPEDEFTKILHLGRVGASGETYAFNTDGVMVSNGRFDEELILLGLLPDHEDSRSMLQLMVRDPGQDMTQGFRPAVRRSQLPLTEMAADAIAGNSGINVEGYRDYRGVQVIGAWHWMPNYEIGVATEVDAAQSFRPLVILQRTFMFIYSLLILSAIAIFVFTVVVARLQRQARDAVIEAQQLGQYTLEEKLGEGGMGVVYKGHHSMLRRPTAIKLLHSDKVNDSSIARFEHEVQITCQLNHANTIAIYDYGRTPEGVFYYAMEFLDGIDLQALVDAYGRLPESRVIHILLQVCGSLYEAHSQGLVHRDIKPANVMLNRRGCEPDVVKVLDFGLVKAVDQAAEQEGGNEGSLTGTPLYMSPESIQAPMTVDARSDIYAVGAVGYFLLTGKPVFQARGLVELCQKHVDELPQPIGEHRNINVSSQLEDAIMSCLEKSRAKRPQTARDLGLLLSKSPAVGQWTIEDGDRWWGRHERGSQSSKTADSTSQPQKATTSPPGIATLDQTMDLTANEPPHPEP</sequence>
<evidence type="ECO:0000256" key="6">
    <source>
        <dbReference type="ARBA" id="ARBA00022777"/>
    </source>
</evidence>
<feature type="transmembrane region" description="Helical" evidence="12">
    <location>
        <begin position="397"/>
        <end position="418"/>
    </location>
</feature>
<feature type="compositionally biased region" description="Basic and acidic residues" evidence="11">
    <location>
        <begin position="715"/>
        <end position="726"/>
    </location>
</feature>
<dbReference type="SUPFAM" id="SSF56112">
    <property type="entry name" value="Protein kinase-like (PK-like)"/>
    <property type="match status" value="1"/>
</dbReference>
<keyword evidence="8 12" id="KW-1133">Transmembrane helix</keyword>
<dbReference type="GO" id="GO:0005524">
    <property type="term" value="F:ATP binding"/>
    <property type="evidence" value="ECO:0007669"/>
    <property type="project" value="UniProtKB-UniRule"/>
</dbReference>
<feature type="compositionally biased region" description="Polar residues" evidence="11">
    <location>
        <begin position="727"/>
        <end position="758"/>
    </location>
</feature>
<organism evidence="14 15">
    <name type="scientific">Novipirellula artificiosorum</name>
    <dbReference type="NCBI Taxonomy" id="2528016"/>
    <lineage>
        <taxon>Bacteria</taxon>
        <taxon>Pseudomonadati</taxon>
        <taxon>Planctomycetota</taxon>
        <taxon>Planctomycetia</taxon>
        <taxon>Pirellulales</taxon>
        <taxon>Pirellulaceae</taxon>
        <taxon>Novipirellula</taxon>
    </lineage>
</organism>
<evidence type="ECO:0000256" key="3">
    <source>
        <dbReference type="ARBA" id="ARBA00022679"/>
    </source>
</evidence>
<dbReference type="Gene3D" id="3.30.200.20">
    <property type="entry name" value="Phosphorylase Kinase, domain 1"/>
    <property type="match status" value="1"/>
</dbReference>
<feature type="transmembrane region" description="Helical" evidence="12">
    <location>
        <begin position="58"/>
        <end position="76"/>
    </location>
</feature>
<evidence type="ECO:0000256" key="12">
    <source>
        <dbReference type="SAM" id="Phobius"/>
    </source>
</evidence>
<dbReference type="PROSITE" id="PS00108">
    <property type="entry name" value="PROTEIN_KINASE_ST"/>
    <property type="match status" value="1"/>
</dbReference>
<keyword evidence="6 14" id="KW-0418">Kinase</keyword>
<evidence type="ECO:0000256" key="2">
    <source>
        <dbReference type="ARBA" id="ARBA00022475"/>
    </source>
</evidence>
<accession>A0A5C6DCP7</accession>
<dbReference type="AlphaFoldDB" id="A0A5C6DCP7"/>
<keyword evidence="7 10" id="KW-0067">ATP-binding</keyword>
<evidence type="ECO:0000256" key="5">
    <source>
        <dbReference type="ARBA" id="ARBA00022741"/>
    </source>
</evidence>
<dbReference type="PANTHER" id="PTHR43289">
    <property type="entry name" value="MITOGEN-ACTIVATED PROTEIN KINASE KINASE KINASE 20-RELATED"/>
    <property type="match status" value="1"/>
</dbReference>
<dbReference type="PANTHER" id="PTHR43289:SF6">
    <property type="entry name" value="SERINE_THREONINE-PROTEIN KINASE NEKL-3"/>
    <property type="match status" value="1"/>
</dbReference>
<comment type="caution">
    <text evidence="14">The sequence shown here is derived from an EMBL/GenBank/DDBJ whole genome shotgun (WGS) entry which is preliminary data.</text>
</comment>
<evidence type="ECO:0000256" key="8">
    <source>
        <dbReference type="ARBA" id="ARBA00022989"/>
    </source>
</evidence>
<feature type="region of interest" description="Disordered" evidence="11">
    <location>
        <begin position="715"/>
        <end position="768"/>
    </location>
</feature>
<dbReference type="SMART" id="SM00220">
    <property type="entry name" value="S_TKc"/>
    <property type="match status" value="1"/>
</dbReference>
<dbReference type="InterPro" id="IPR008271">
    <property type="entry name" value="Ser/Thr_kinase_AS"/>
</dbReference>
<evidence type="ECO:0000256" key="9">
    <source>
        <dbReference type="ARBA" id="ARBA00023136"/>
    </source>
</evidence>
<dbReference type="EC" id="2.7.11.1" evidence="14"/>
<evidence type="ECO:0000313" key="14">
    <source>
        <dbReference type="EMBL" id="TWU35003.1"/>
    </source>
</evidence>
<dbReference type="Pfam" id="PF00069">
    <property type="entry name" value="Pkinase"/>
    <property type="match status" value="1"/>
</dbReference>
<dbReference type="Pfam" id="PF02743">
    <property type="entry name" value="dCache_1"/>
    <property type="match status" value="1"/>
</dbReference>
<dbReference type="InterPro" id="IPR000719">
    <property type="entry name" value="Prot_kinase_dom"/>
</dbReference>
<reference evidence="14 15" key="1">
    <citation type="submission" date="2019-02" db="EMBL/GenBank/DDBJ databases">
        <title>Deep-cultivation of Planctomycetes and their phenomic and genomic characterization uncovers novel biology.</title>
        <authorList>
            <person name="Wiegand S."/>
            <person name="Jogler M."/>
            <person name="Boedeker C."/>
            <person name="Pinto D."/>
            <person name="Vollmers J."/>
            <person name="Rivas-Marin E."/>
            <person name="Kohn T."/>
            <person name="Peeters S.H."/>
            <person name="Heuer A."/>
            <person name="Rast P."/>
            <person name="Oberbeckmann S."/>
            <person name="Bunk B."/>
            <person name="Jeske O."/>
            <person name="Meyerdierks A."/>
            <person name="Storesund J.E."/>
            <person name="Kallscheuer N."/>
            <person name="Luecker S."/>
            <person name="Lage O.M."/>
            <person name="Pohl T."/>
            <person name="Merkel B.J."/>
            <person name="Hornburger P."/>
            <person name="Mueller R.-W."/>
            <person name="Bruemmer F."/>
            <person name="Labrenz M."/>
            <person name="Spormann A.M."/>
            <person name="Op Den Camp H."/>
            <person name="Overmann J."/>
            <person name="Amann R."/>
            <person name="Jetten M.S.M."/>
            <person name="Mascher T."/>
            <person name="Medema M.H."/>
            <person name="Devos D.P."/>
            <person name="Kaster A.-K."/>
            <person name="Ovreas L."/>
            <person name="Rohde M."/>
            <person name="Galperin M.Y."/>
            <person name="Jogler C."/>
        </authorList>
    </citation>
    <scope>NUCLEOTIDE SEQUENCE [LARGE SCALE GENOMIC DNA]</scope>
    <source>
        <strain evidence="14 15">Poly41</strain>
    </source>
</reference>
<keyword evidence="5 10" id="KW-0547">Nucleotide-binding</keyword>
<keyword evidence="15" id="KW-1185">Reference proteome</keyword>
<evidence type="ECO:0000256" key="4">
    <source>
        <dbReference type="ARBA" id="ARBA00022692"/>
    </source>
</evidence>
<dbReference type="PROSITE" id="PS50011">
    <property type="entry name" value="PROTEIN_KINASE_DOM"/>
    <property type="match status" value="1"/>
</dbReference>
<proteinExistence type="predicted"/>
<evidence type="ECO:0000256" key="11">
    <source>
        <dbReference type="SAM" id="MobiDB-lite"/>
    </source>
</evidence>
<dbReference type="InterPro" id="IPR017441">
    <property type="entry name" value="Protein_kinase_ATP_BS"/>
</dbReference>
<evidence type="ECO:0000256" key="1">
    <source>
        <dbReference type="ARBA" id="ARBA00004651"/>
    </source>
</evidence>
<evidence type="ECO:0000256" key="10">
    <source>
        <dbReference type="PROSITE-ProRule" id="PRU10141"/>
    </source>
</evidence>
<dbReference type="GO" id="GO:0005886">
    <property type="term" value="C:plasma membrane"/>
    <property type="evidence" value="ECO:0007669"/>
    <property type="project" value="UniProtKB-SubCell"/>
</dbReference>
<comment type="subcellular location">
    <subcellularLocation>
        <location evidence="1">Cell membrane</location>
        <topology evidence="1">Multi-pass membrane protein</topology>
    </subcellularLocation>
</comment>
<dbReference type="Gene3D" id="1.10.510.10">
    <property type="entry name" value="Transferase(Phosphotransferase) domain 1"/>
    <property type="match status" value="1"/>
</dbReference>
<dbReference type="PROSITE" id="PS00107">
    <property type="entry name" value="PROTEIN_KINASE_ATP"/>
    <property type="match status" value="1"/>
</dbReference>
<dbReference type="InterPro" id="IPR011009">
    <property type="entry name" value="Kinase-like_dom_sf"/>
</dbReference>
<evidence type="ECO:0000313" key="15">
    <source>
        <dbReference type="Proteomes" id="UP000319143"/>
    </source>
</evidence>
<dbReference type="InterPro" id="IPR033479">
    <property type="entry name" value="dCache_1"/>
</dbReference>
<dbReference type="Proteomes" id="UP000319143">
    <property type="component" value="Unassembled WGS sequence"/>
</dbReference>
<keyword evidence="3 14" id="KW-0808">Transferase</keyword>
<dbReference type="GO" id="GO:0004674">
    <property type="term" value="F:protein serine/threonine kinase activity"/>
    <property type="evidence" value="ECO:0007669"/>
    <property type="project" value="UniProtKB-EC"/>
</dbReference>
<gene>
    <name evidence="14" type="primary">pknB_23</name>
    <name evidence="14" type="ORF">Poly41_41470</name>
</gene>
<dbReference type="CDD" id="cd14014">
    <property type="entry name" value="STKc_PknB_like"/>
    <property type="match status" value="1"/>
</dbReference>
<name>A0A5C6DCP7_9BACT</name>
<dbReference type="EMBL" id="SJPV01000007">
    <property type="protein sequence ID" value="TWU35003.1"/>
    <property type="molecule type" value="Genomic_DNA"/>
</dbReference>
<keyword evidence="2" id="KW-1003">Cell membrane</keyword>
<keyword evidence="4 12" id="KW-0812">Transmembrane</keyword>
<evidence type="ECO:0000259" key="13">
    <source>
        <dbReference type="PROSITE" id="PS50011"/>
    </source>
</evidence>
<evidence type="ECO:0000256" key="7">
    <source>
        <dbReference type="ARBA" id="ARBA00022840"/>
    </source>
</evidence>